<dbReference type="STRING" id="1348612.A0A397IV18"/>
<feature type="region of interest" description="Disordered" evidence="8">
    <location>
        <begin position="132"/>
        <end position="155"/>
    </location>
</feature>
<proteinExistence type="predicted"/>
<evidence type="ECO:0000256" key="6">
    <source>
        <dbReference type="ARBA" id="ARBA00022833"/>
    </source>
</evidence>
<dbReference type="GO" id="GO:0008270">
    <property type="term" value="F:zinc ion binding"/>
    <property type="evidence" value="ECO:0007669"/>
    <property type="project" value="UniProtKB-KW"/>
</dbReference>
<gene>
    <name evidence="12" type="ORF">Glove_140g136</name>
</gene>
<name>A0A397IV18_9GLOM</name>
<dbReference type="GO" id="GO:0016567">
    <property type="term" value="P:protein ubiquitination"/>
    <property type="evidence" value="ECO:0007669"/>
    <property type="project" value="InterPro"/>
</dbReference>
<dbReference type="PROSITE" id="PS51873">
    <property type="entry name" value="TRIAD"/>
    <property type="match status" value="1"/>
</dbReference>
<dbReference type="PROSITE" id="PS50089">
    <property type="entry name" value="ZF_RING_2"/>
    <property type="match status" value="1"/>
</dbReference>
<keyword evidence="5" id="KW-0833">Ubl conjugation pathway</keyword>
<evidence type="ECO:0000256" key="7">
    <source>
        <dbReference type="PROSITE-ProRule" id="PRU00175"/>
    </source>
</evidence>
<keyword evidence="6" id="KW-0862">Zinc</keyword>
<evidence type="ECO:0000256" key="9">
    <source>
        <dbReference type="SAM" id="Phobius"/>
    </source>
</evidence>
<evidence type="ECO:0000256" key="5">
    <source>
        <dbReference type="ARBA" id="ARBA00022786"/>
    </source>
</evidence>
<dbReference type="Gene3D" id="1.20.120.1750">
    <property type="match status" value="1"/>
</dbReference>
<dbReference type="InterPro" id="IPR013083">
    <property type="entry name" value="Znf_RING/FYVE/PHD"/>
</dbReference>
<keyword evidence="13" id="KW-1185">Reference proteome</keyword>
<feature type="domain" description="RING-type" evidence="11">
    <location>
        <begin position="165"/>
        <end position="540"/>
    </location>
</feature>
<evidence type="ECO:0000256" key="1">
    <source>
        <dbReference type="ARBA" id="ARBA00022679"/>
    </source>
</evidence>
<protein>
    <recommendedName>
        <fullName evidence="14">RING-type domain-containing protein</fullName>
    </recommendedName>
</protein>
<dbReference type="SUPFAM" id="SSF57850">
    <property type="entry name" value="RING/U-box"/>
    <property type="match status" value="2"/>
</dbReference>
<evidence type="ECO:0000313" key="13">
    <source>
        <dbReference type="Proteomes" id="UP000266861"/>
    </source>
</evidence>
<keyword evidence="4 7" id="KW-0863">Zinc-finger</keyword>
<keyword evidence="2" id="KW-0479">Metal-binding</keyword>
<dbReference type="AlphaFoldDB" id="A0A397IV18"/>
<evidence type="ECO:0000256" key="3">
    <source>
        <dbReference type="ARBA" id="ARBA00022737"/>
    </source>
</evidence>
<evidence type="ECO:0000256" key="4">
    <source>
        <dbReference type="ARBA" id="ARBA00022771"/>
    </source>
</evidence>
<organism evidence="12 13">
    <name type="scientific">Diversispora epigaea</name>
    <dbReference type="NCBI Taxonomy" id="1348612"/>
    <lineage>
        <taxon>Eukaryota</taxon>
        <taxon>Fungi</taxon>
        <taxon>Fungi incertae sedis</taxon>
        <taxon>Mucoromycota</taxon>
        <taxon>Glomeromycotina</taxon>
        <taxon>Glomeromycetes</taxon>
        <taxon>Diversisporales</taxon>
        <taxon>Diversisporaceae</taxon>
        <taxon>Diversispora</taxon>
    </lineage>
</organism>
<evidence type="ECO:0000259" key="10">
    <source>
        <dbReference type="PROSITE" id="PS50089"/>
    </source>
</evidence>
<dbReference type="OrthoDB" id="10264956at2759"/>
<dbReference type="Gene3D" id="3.30.40.10">
    <property type="entry name" value="Zinc/RING finger domain, C3HC4 (zinc finger)"/>
    <property type="match status" value="1"/>
</dbReference>
<evidence type="ECO:0000259" key="11">
    <source>
        <dbReference type="PROSITE" id="PS51873"/>
    </source>
</evidence>
<evidence type="ECO:0000256" key="2">
    <source>
        <dbReference type="ARBA" id="ARBA00022723"/>
    </source>
</evidence>
<dbReference type="EMBL" id="PQFF01000131">
    <property type="protein sequence ID" value="RHZ79859.1"/>
    <property type="molecule type" value="Genomic_DNA"/>
</dbReference>
<keyword evidence="1" id="KW-0808">Transferase</keyword>
<keyword evidence="9" id="KW-1133">Transmembrane helix</keyword>
<comment type="caution">
    <text evidence="12">The sequence shown here is derived from an EMBL/GenBank/DDBJ whole genome shotgun (WGS) entry which is preliminary data.</text>
</comment>
<evidence type="ECO:0000313" key="12">
    <source>
        <dbReference type="EMBL" id="RHZ79859.1"/>
    </source>
</evidence>
<feature type="compositionally biased region" description="Acidic residues" evidence="8">
    <location>
        <begin position="588"/>
        <end position="615"/>
    </location>
</feature>
<dbReference type="Proteomes" id="UP000266861">
    <property type="component" value="Unassembled WGS sequence"/>
</dbReference>
<sequence>MKPLNLFNFNSQPFFESVNNNHWDLLASSFYHTLYNSLPFQLLVLGNQNLSTNYYIYYFSPIYTNLKQYSIINLLLAYTLPFLYIFSPTLIFPAIFVRSLQFFASKTIAIGSSFTSKQSRASNLFNLSSVNNSGSSSSASSSSSQRSDNGGEGDASTSVQDIEYWLQRCSICFDAQLDFCLDICRDQFCRDCFQRYVKEVVQNSWGLSITKIKCPVCQDIVLQSEWSKYVDQSTIDLYNTYNKPYRSFSRCCSECGEEVFAAQVFQVCVEEKEKYFSEIGNNLRKYLETYVTCKTTTKGKNSIKSMSNTNSNDIDAFLERYRNDYMSYVSGEHVNIGVMEMYEYIAEKLGESLGMNLDMNNRKSTTKFTRRKLKIHTEMVKAAAEISSKIVALEVRPEAWKELQFMHVSNFPQSHCSRCNNDICLQCGESTHHPGMTCIQFMRYKVANPHLFVSNQMMTYHHVNSNNNKNINNDDNLMDTLENIKWKLANSKSCPNCSILINRDDGCNKVDCLHCGYRFCWICRNRWSENCGFYQCRMLKSKKEKHQSMRNNNNNNRSSQGRTINQEDQQQFLDLPNITNLIQNNWDNNDDDDDDDFIDNNNDDDNNDNNDDNDISIDIHNNEDNEYMELSQNNIEDIEYDDEENYADEDDNGNDQDDETMMISALGKLDDQPEIGVPNVFMIQSKFVSTSFV</sequence>
<dbReference type="Pfam" id="PF22191">
    <property type="entry name" value="IBR_1"/>
    <property type="match status" value="1"/>
</dbReference>
<evidence type="ECO:0000256" key="8">
    <source>
        <dbReference type="SAM" id="MobiDB-lite"/>
    </source>
</evidence>
<feature type="compositionally biased region" description="Low complexity" evidence="8">
    <location>
        <begin position="132"/>
        <end position="148"/>
    </location>
</feature>
<feature type="domain" description="RING-type" evidence="10">
    <location>
        <begin position="169"/>
        <end position="218"/>
    </location>
</feature>
<keyword evidence="9" id="KW-0812">Transmembrane</keyword>
<feature type="transmembrane region" description="Helical" evidence="9">
    <location>
        <begin position="75"/>
        <end position="96"/>
    </location>
</feature>
<keyword evidence="9" id="KW-0472">Membrane</keyword>
<dbReference type="InterPro" id="IPR031127">
    <property type="entry name" value="E3_UB_ligase_RBR"/>
</dbReference>
<dbReference type="InterPro" id="IPR044066">
    <property type="entry name" value="TRIAD_supradom"/>
</dbReference>
<reference evidence="12 13" key="1">
    <citation type="submission" date="2018-08" db="EMBL/GenBank/DDBJ databases">
        <title>Genome and evolution of the arbuscular mycorrhizal fungus Diversispora epigaea (formerly Glomus versiforme) and its bacterial endosymbionts.</title>
        <authorList>
            <person name="Sun X."/>
            <person name="Fei Z."/>
            <person name="Harrison M."/>
        </authorList>
    </citation>
    <scope>NUCLEOTIDE SEQUENCE [LARGE SCALE GENOMIC DNA]</scope>
    <source>
        <strain evidence="12 13">IT104</strain>
    </source>
</reference>
<dbReference type="PANTHER" id="PTHR11685">
    <property type="entry name" value="RBR FAMILY RING FINGER AND IBR DOMAIN-CONTAINING"/>
    <property type="match status" value="1"/>
</dbReference>
<keyword evidence="3" id="KW-0677">Repeat</keyword>
<dbReference type="InterPro" id="IPR001841">
    <property type="entry name" value="Znf_RING"/>
</dbReference>
<accession>A0A397IV18</accession>
<evidence type="ECO:0008006" key="14">
    <source>
        <dbReference type="Google" id="ProtNLM"/>
    </source>
</evidence>
<dbReference type="GO" id="GO:0004842">
    <property type="term" value="F:ubiquitin-protein transferase activity"/>
    <property type="evidence" value="ECO:0007669"/>
    <property type="project" value="InterPro"/>
</dbReference>
<feature type="region of interest" description="Disordered" evidence="8">
    <location>
        <begin position="583"/>
        <end position="618"/>
    </location>
</feature>